<dbReference type="OrthoDB" id="9798761at2"/>
<gene>
    <name evidence="4" type="ordered locus">AXY_05090</name>
</gene>
<dbReference type="PANTHER" id="PTHR35149">
    <property type="entry name" value="SLL5132 PROTEIN"/>
    <property type="match status" value="1"/>
</dbReference>
<dbReference type="InterPro" id="IPR004919">
    <property type="entry name" value="GmrSD_N"/>
</dbReference>
<evidence type="ECO:0000259" key="1">
    <source>
        <dbReference type="Pfam" id="PF03235"/>
    </source>
</evidence>
<evidence type="ECO:0000313" key="4">
    <source>
        <dbReference type="EMBL" id="BAM46641.1"/>
    </source>
</evidence>
<feature type="domain" description="DUF4268" evidence="3">
    <location>
        <begin position="720"/>
        <end position="851"/>
    </location>
</feature>
<feature type="domain" description="GmrSD restriction endonucleases C-terminal" evidence="2">
    <location>
        <begin position="527"/>
        <end position="657"/>
    </location>
</feature>
<organism evidence="4 5">
    <name type="scientific">Amphibacillus xylanus (strain ATCC 51415 / DSM 6626 / JCM 7361 / LMG 17667 / NBRC 15112 / Ep01)</name>
    <dbReference type="NCBI Taxonomy" id="698758"/>
    <lineage>
        <taxon>Bacteria</taxon>
        <taxon>Bacillati</taxon>
        <taxon>Bacillota</taxon>
        <taxon>Bacilli</taxon>
        <taxon>Bacillales</taxon>
        <taxon>Bacillaceae</taxon>
        <taxon>Amphibacillus</taxon>
    </lineage>
</organism>
<dbReference type="STRING" id="698758.AXY_05090"/>
<dbReference type="eggNOG" id="COG1479">
    <property type="taxonomic scope" value="Bacteria"/>
</dbReference>
<dbReference type="KEGG" id="axl:AXY_05090"/>
<evidence type="ECO:0008006" key="6">
    <source>
        <dbReference type="Google" id="ProtNLM"/>
    </source>
</evidence>
<proteinExistence type="predicted"/>
<evidence type="ECO:0000259" key="2">
    <source>
        <dbReference type="Pfam" id="PF07510"/>
    </source>
</evidence>
<keyword evidence="5" id="KW-1185">Reference proteome</keyword>
<evidence type="ECO:0000259" key="3">
    <source>
        <dbReference type="Pfam" id="PF14088"/>
    </source>
</evidence>
<dbReference type="AlphaFoldDB" id="K0J2D9"/>
<name>K0J2D9_AMPXN</name>
<dbReference type="RefSeq" id="WP_015009246.1">
    <property type="nucleotide sequence ID" value="NC_018704.1"/>
</dbReference>
<reference evidence="4 5" key="1">
    <citation type="submission" date="2011-01" db="EMBL/GenBank/DDBJ databases">
        <title>Whole genome sequence of Amphibacillus xylinus NBRC 15112.</title>
        <authorList>
            <person name="Nakazawa H."/>
            <person name="Katano Y."/>
            <person name="Nakamura S."/>
            <person name="Sasagawa M."/>
            <person name="Fukada J."/>
            <person name="Arai T."/>
            <person name="Sasakura N."/>
            <person name="Mochizuki D."/>
            <person name="Hosoyama A."/>
            <person name="Harada K."/>
            <person name="Horikawa H."/>
            <person name="Kato Y."/>
            <person name="Harada T."/>
            <person name="Sasaki K."/>
            <person name="Sekiguchi M."/>
            <person name="Hodoyama M."/>
            <person name="Nishiko R."/>
            <person name="Narita H."/>
            <person name="Hanamaki A."/>
            <person name="Hata C."/>
            <person name="Konno Y."/>
            <person name="Niimura Y."/>
            <person name="Yamazaki S."/>
            <person name="Fujita N."/>
        </authorList>
    </citation>
    <scope>NUCLEOTIDE SEQUENCE [LARGE SCALE GENOMIC DNA]</scope>
    <source>
        <strain evidence="5">ATCC 51415 / DSM 6626 / JCM 7361 / LMG 17667 / NBRC 15112 / Ep01</strain>
    </source>
</reference>
<dbReference type="EMBL" id="AP012050">
    <property type="protein sequence ID" value="BAM46641.1"/>
    <property type="molecule type" value="Genomic_DNA"/>
</dbReference>
<dbReference type="Proteomes" id="UP000006294">
    <property type="component" value="Chromosome"/>
</dbReference>
<accession>K0J2D9</accession>
<protein>
    <recommendedName>
        <fullName evidence="6">DUF262 domain-containing protein</fullName>
    </recommendedName>
</protein>
<feature type="domain" description="GmrSD restriction endonucleases N-terminal" evidence="1">
    <location>
        <begin position="9"/>
        <end position="253"/>
    </location>
</feature>
<evidence type="ECO:0000313" key="5">
    <source>
        <dbReference type="Proteomes" id="UP000006294"/>
    </source>
</evidence>
<dbReference type="Pfam" id="PF03235">
    <property type="entry name" value="GmrSD_N"/>
    <property type="match status" value="1"/>
</dbReference>
<dbReference type="PANTHER" id="PTHR35149:SF1">
    <property type="entry name" value="DUF5655 DOMAIN-CONTAINING PROTEIN"/>
    <property type="match status" value="1"/>
</dbReference>
<dbReference type="InterPro" id="IPR025364">
    <property type="entry name" value="DUF4268"/>
</dbReference>
<dbReference type="PATRIC" id="fig|698758.3.peg.505"/>
<dbReference type="Pfam" id="PF14088">
    <property type="entry name" value="DUF4268"/>
    <property type="match status" value="1"/>
</dbReference>
<dbReference type="Pfam" id="PF07510">
    <property type="entry name" value="GmrSD_C"/>
    <property type="match status" value="1"/>
</dbReference>
<dbReference type="InterPro" id="IPR011089">
    <property type="entry name" value="GmrSD_C"/>
</dbReference>
<dbReference type="HOGENOM" id="CLU_011736_1_2_9"/>
<sequence>MSNELISLSTLFQNRLFRIPDYQRGYAWKKEQLVDFWEDLLNLHEDRYHYTGLLSLKAVNKESLRLWGEDSWLIDIGYKAYHVVDGQQRLTTFSILMYEIISFIKRLDENQEKSDDKIFIGFESVKAITEKYIMKSRPPENMIKTYMFGYELDNPSYNYLKHKIFEEQFGGTIVETYYTQNLMYAKKFFARNLESLFEAEGMDGIEKLYKRLTLKLMFNLHEIEDDYDVFVAFETMNNRGKKLSNLELLKNRLIYLTTLFDDEQLDDKDKGQLRKNINDAWKEVYYQLGRNQNHPLADDEFLRAHWTVYFQYTRRKGDDYIKFLLNKFSSKNVFDKHPVTIDNEIAEPQTEDEDFDDEDVIESTEEETILVSKLSPSEINAYVSSLKEIAEYWYYTYFPHDSDELSAEEKQWINKLNRIGIGYFRPLVAISLSLKNEVEAEERVLLFKEIERFIFLCFRMAGYNASYKSSYYYNKARDVLQRKTSLKSVADDLMETIDNDLNPIITNFIARTDRRFDSGLGFYGWRDLRYFLYEYESHLSTKNNIQKIDWRMFSKVEKDKITIEHILPQTPTKWYWRNQFRHFNEEEIKILSASLGNLLPLAQSINSSLQNDSFPDKKNPSSKRRGYINGSHSEIEVAIEEDWTPKAILNRGLKLLEFMENRWGLDFTVEQKNELLHIDFVNEERDEVPEIPEPTTNDLPETDSSSSFLKEGLTDLQQRRLDFWRSFVDYCKSIDRGKDIASQKPAHVNWYDVAIGNSEYYIFFQIMKQNILRIGIYVHQPETFKRLELLRNEIESMYGSELEWYTSRKTSTAKRILHSIETDVFNPELYLENFNWLISQYDKLKSTLEEIDTASILSVDNANNSSITSEMVAYAYDISKKVFEGKLGRTEGRDEIADRVNMNSGSAGDYISAFYAMMNGERYTRTLNEYSTRYFLKAIYEDYGELAFKKAIDACRKHATYYAALGRGRLAYVEKIVEEYSN</sequence>